<reference evidence="2" key="1">
    <citation type="submission" date="2023-01" db="EMBL/GenBank/DDBJ databases">
        <title>The chitinases involved in constricting ring structure development in the nematode-trapping fungus Drechslerella dactyloides.</title>
        <authorList>
            <person name="Wang R."/>
            <person name="Zhang L."/>
            <person name="Tang P."/>
            <person name="Li S."/>
            <person name="Liang L."/>
        </authorList>
    </citation>
    <scope>NUCLEOTIDE SEQUENCE</scope>
    <source>
        <strain evidence="2">YMF1.00031</strain>
    </source>
</reference>
<keyword evidence="3" id="KW-1185">Reference proteome</keyword>
<sequence length="511" mass="56845">MILPSTVKVVTQPPRAVTFTSRRVSVRANSSFFSVSSEVANGAKSRSPSAVPVRLLLSSLMPSFYARPPPGLPITPPEPMYYSHQYPMGPNNLPYGLHDQKSGYDGYNHAPQFHLGYRQQSMQYPPGLPHPGSNGSYNDCNTLPPLNGIKPDENMQMPWNHRNDANKSAPAKVEDKPTGGVAQVLDYEIEDMAEFVTSMAIGIILPGHQSQQTVSAFKKFVFTILQSTRLPSSTVILSLDYLSHRMNKCPPVNQLKGTSQLYRLCTISLLLASKFLDDNTFQNRSWADVTGLPVAELNTLEAEWLSAIGWQLHVARPGYTGFDSWKASWDSFISQKQVAHAPVLAPLNTNVNNRRHTLSFIQPFSPQQQQHPQSALPHGYIGDRLRHHQQQQQQQQHHMGPMNDGGYWCPDLTSSGQPSPPSAPETGPATPNWEFPMNWPNQFGGKPQPSYPPRMNVGPPHSSQMYPVMHQWMAQCNCMNCVPANGRLATPCMYTLPSNNYIMSYGQQVVG</sequence>
<dbReference type="Gene3D" id="1.10.472.10">
    <property type="entry name" value="Cyclin-like"/>
    <property type="match status" value="1"/>
</dbReference>
<dbReference type="InterPro" id="IPR013922">
    <property type="entry name" value="Cyclin_PHO80-like"/>
</dbReference>
<evidence type="ECO:0000313" key="3">
    <source>
        <dbReference type="Proteomes" id="UP001221413"/>
    </source>
</evidence>
<dbReference type="PANTHER" id="PTHR15615">
    <property type="match status" value="1"/>
</dbReference>
<gene>
    <name evidence="2" type="ORF">Dda_6544</name>
</gene>
<organism evidence="2 3">
    <name type="scientific">Drechslerella dactyloides</name>
    <name type="common">Nematode-trapping fungus</name>
    <name type="synonym">Arthrobotrys dactyloides</name>
    <dbReference type="NCBI Taxonomy" id="74499"/>
    <lineage>
        <taxon>Eukaryota</taxon>
        <taxon>Fungi</taxon>
        <taxon>Dikarya</taxon>
        <taxon>Ascomycota</taxon>
        <taxon>Pezizomycotina</taxon>
        <taxon>Orbiliomycetes</taxon>
        <taxon>Orbiliales</taxon>
        <taxon>Orbiliaceae</taxon>
        <taxon>Drechslerella</taxon>
    </lineage>
</organism>
<dbReference type="GO" id="GO:0016538">
    <property type="term" value="F:cyclin-dependent protein serine/threonine kinase regulator activity"/>
    <property type="evidence" value="ECO:0007669"/>
    <property type="project" value="TreeGrafter"/>
</dbReference>
<dbReference type="SUPFAM" id="SSF47954">
    <property type="entry name" value="Cyclin-like"/>
    <property type="match status" value="1"/>
</dbReference>
<dbReference type="GO" id="GO:0000307">
    <property type="term" value="C:cyclin-dependent protein kinase holoenzyme complex"/>
    <property type="evidence" value="ECO:0007669"/>
    <property type="project" value="TreeGrafter"/>
</dbReference>
<dbReference type="EMBL" id="JAQGDS010000008">
    <property type="protein sequence ID" value="KAJ6258501.1"/>
    <property type="molecule type" value="Genomic_DNA"/>
</dbReference>
<dbReference type="AlphaFoldDB" id="A0AAD6IU54"/>
<evidence type="ECO:0008006" key="4">
    <source>
        <dbReference type="Google" id="ProtNLM"/>
    </source>
</evidence>
<evidence type="ECO:0000256" key="1">
    <source>
        <dbReference type="SAM" id="MobiDB-lite"/>
    </source>
</evidence>
<protein>
    <recommendedName>
        <fullName evidence="4">Cyclin-like protein</fullName>
    </recommendedName>
</protein>
<dbReference type="PANTHER" id="PTHR15615:SF27">
    <property type="entry name" value="PHO85 CYCLIN CLG1"/>
    <property type="match status" value="1"/>
</dbReference>
<comment type="caution">
    <text evidence="2">The sequence shown here is derived from an EMBL/GenBank/DDBJ whole genome shotgun (WGS) entry which is preliminary data.</text>
</comment>
<proteinExistence type="predicted"/>
<dbReference type="InterPro" id="IPR036915">
    <property type="entry name" value="Cyclin-like_sf"/>
</dbReference>
<dbReference type="GO" id="GO:0019901">
    <property type="term" value="F:protein kinase binding"/>
    <property type="evidence" value="ECO:0007669"/>
    <property type="project" value="InterPro"/>
</dbReference>
<dbReference type="Proteomes" id="UP001221413">
    <property type="component" value="Unassembled WGS sequence"/>
</dbReference>
<dbReference type="Pfam" id="PF08613">
    <property type="entry name" value="Cyclin"/>
    <property type="match status" value="1"/>
</dbReference>
<name>A0AAD6IU54_DREDA</name>
<feature type="region of interest" description="Disordered" evidence="1">
    <location>
        <begin position="385"/>
        <end position="452"/>
    </location>
</feature>
<accession>A0AAD6IU54</accession>
<dbReference type="CDD" id="cd20557">
    <property type="entry name" value="CYCLIN_ScPCL1-like"/>
    <property type="match status" value="1"/>
</dbReference>
<evidence type="ECO:0000313" key="2">
    <source>
        <dbReference type="EMBL" id="KAJ6258501.1"/>
    </source>
</evidence>
<dbReference type="GO" id="GO:0005634">
    <property type="term" value="C:nucleus"/>
    <property type="evidence" value="ECO:0007669"/>
    <property type="project" value="TreeGrafter"/>
</dbReference>